<proteinExistence type="predicted"/>
<dbReference type="HOGENOM" id="CLU_1042156_0_0_1"/>
<evidence type="ECO:0000313" key="2">
    <source>
        <dbReference type="EMBL" id="EME44405.1"/>
    </source>
</evidence>
<keyword evidence="3" id="KW-1185">Reference proteome</keyword>
<evidence type="ECO:0000313" key="3">
    <source>
        <dbReference type="Proteomes" id="UP000016933"/>
    </source>
</evidence>
<dbReference type="OrthoDB" id="3630997at2759"/>
<reference evidence="2 3" key="2">
    <citation type="journal article" date="2012" name="PLoS Pathog.">
        <title>Diverse lifestyles and strategies of plant pathogenesis encoded in the genomes of eighteen Dothideomycetes fungi.</title>
        <authorList>
            <person name="Ohm R.A."/>
            <person name="Feau N."/>
            <person name="Henrissat B."/>
            <person name="Schoch C.L."/>
            <person name="Horwitz B.A."/>
            <person name="Barry K.W."/>
            <person name="Condon B.J."/>
            <person name="Copeland A.C."/>
            <person name="Dhillon B."/>
            <person name="Glaser F."/>
            <person name="Hesse C.N."/>
            <person name="Kosti I."/>
            <person name="LaButti K."/>
            <person name="Lindquist E.A."/>
            <person name="Lucas S."/>
            <person name="Salamov A.A."/>
            <person name="Bradshaw R.E."/>
            <person name="Ciuffetti L."/>
            <person name="Hamelin R.C."/>
            <person name="Kema G.H.J."/>
            <person name="Lawrence C."/>
            <person name="Scott J.A."/>
            <person name="Spatafora J.W."/>
            <person name="Turgeon B.G."/>
            <person name="de Wit P.J.G.M."/>
            <person name="Zhong S."/>
            <person name="Goodwin S.B."/>
            <person name="Grigoriev I.V."/>
        </authorList>
    </citation>
    <scope>NUCLEOTIDE SEQUENCE [LARGE SCALE GENOMIC DNA]</scope>
    <source>
        <strain evidence="3">NZE10 / CBS 128990</strain>
    </source>
</reference>
<dbReference type="STRING" id="675120.N1PPV2"/>
<accession>N1PPV2</accession>
<sequence>MSKYGTAPARVKHYKRNSAEPKTKTSTAPESLEDSPEHILRIEFDYGTVNLRVAYHLKQRGAQIGCEPVTVKFVNNEPDSPMILLFDIDQDTLLWGNDLERLILANTISRDEAIVMPKLALYSGFHQSPAAQTLALQSEALDARWGFDARSARIRLIQNHLKQIVDHTMDFLSVWNEGSAFRDAAFDVHDIEKEVYISVPQAWGPESNEVMAEAANRASLKGRLVLEPQCVAVYMMVKDKECADHLGNHQMGDKNKQCLFVDANVVQ</sequence>
<evidence type="ECO:0000256" key="1">
    <source>
        <dbReference type="SAM" id="MobiDB-lite"/>
    </source>
</evidence>
<organism evidence="2 3">
    <name type="scientific">Dothistroma septosporum (strain NZE10 / CBS 128990)</name>
    <name type="common">Red band needle blight fungus</name>
    <name type="synonym">Mycosphaerella pini</name>
    <dbReference type="NCBI Taxonomy" id="675120"/>
    <lineage>
        <taxon>Eukaryota</taxon>
        <taxon>Fungi</taxon>
        <taxon>Dikarya</taxon>
        <taxon>Ascomycota</taxon>
        <taxon>Pezizomycotina</taxon>
        <taxon>Dothideomycetes</taxon>
        <taxon>Dothideomycetidae</taxon>
        <taxon>Mycosphaerellales</taxon>
        <taxon>Mycosphaerellaceae</taxon>
        <taxon>Dothistroma</taxon>
    </lineage>
</organism>
<dbReference type="Gene3D" id="3.30.420.40">
    <property type="match status" value="1"/>
</dbReference>
<dbReference type="AlphaFoldDB" id="N1PPV2"/>
<name>N1PPV2_DOTSN</name>
<protein>
    <submittedName>
        <fullName evidence="2">Uncharacterized protein</fullName>
    </submittedName>
</protein>
<gene>
    <name evidence="2" type="ORF">DOTSEDRAFT_24451</name>
</gene>
<reference evidence="3" key="1">
    <citation type="journal article" date="2012" name="PLoS Genet.">
        <title>The genomes of the fungal plant pathogens Cladosporium fulvum and Dothistroma septosporum reveal adaptation to different hosts and lifestyles but also signatures of common ancestry.</title>
        <authorList>
            <person name="de Wit P.J.G.M."/>
            <person name="van der Burgt A."/>
            <person name="Oekmen B."/>
            <person name="Stergiopoulos I."/>
            <person name="Abd-Elsalam K.A."/>
            <person name="Aerts A.L."/>
            <person name="Bahkali A.H."/>
            <person name="Beenen H.G."/>
            <person name="Chettri P."/>
            <person name="Cox M.P."/>
            <person name="Datema E."/>
            <person name="de Vries R.P."/>
            <person name="Dhillon B."/>
            <person name="Ganley A.R."/>
            <person name="Griffiths S.A."/>
            <person name="Guo Y."/>
            <person name="Hamelin R.C."/>
            <person name="Henrissat B."/>
            <person name="Kabir M.S."/>
            <person name="Jashni M.K."/>
            <person name="Kema G."/>
            <person name="Klaubauf S."/>
            <person name="Lapidus A."/>
            <person name="Levasseur A."/>
            <person name="Lindquist E."/>
            <person name="Mehrabi R."/>
            <person name="Ohm R.A."/>
            <person name="Owen T.J."/>
            <person name="Salamov A."/>
            <person name="Schwelm A."/>
            <person name="Schijlen E."/>
            <person name="Sun H."/>
            <person name="van den Burg H.A."/>
            <person name="van Ham R.C.H.J."/>
            <person name="Zhang S."/>
            <person name="Goodwin S.B."/>
            <person name="Grigoriev I.V."/>
            <person name="Collemare J."/>
            <person name="Bradshaw R.E."/>
        </authorList>
    </citation>
    <scope>NUCLEOTIDE SEQUENCE [LARGE SCALE GENOMIC DNA]</scope>
    <source>
        <strain evidence="3">NZE10 / CBS 128990</strain>
    </source>
</reference>
<feature type="region of interest" description="Disordered" evidence="1">
    <location>
        <begin position="1"/>
        <end position="34"/>
    </location>
</feature>
<dbReference type="Proteomes" id="UP000016933">
    <property type="component" value="Unassembled WGS sequence"/>
</dbReference>
<dbReference type="EMBL" id="KB446539">
    <property type="protein sequence ID" value="EME44405.1"/>
    <property type="molecule type" value="Genomic_DNA"/>
</dbReference>